<dbReference type="PANTHER" id="PTHR11059:SF0">
    <property type="entry name" value="DNA REPAIR PROTEIN RECN"/>
    <property type="match status" value="1"/>
</dbReference>
<dbReference type="Proteomes" id="UP000050454">
    <property type="component" value="Unassembled WGS sequence"/>
</dbReference>
<keyword evidence="13" id="KW-1185">Reference proteome</keyword>
<dbReference type="Gene3D" id="3.40.50.300">
    <property type="entry name" value="P-loop containing nucleotide triphosphate hydrolases"/>
    <property type="match status" value="2"/>
</dbReference>
<dbReference type="GO" id="GO:0043590">
    <property type="term" value="C:bacterial nucleoid"/>
    <property type="evidence" value="ECO:0007669"/>
    <property type="project" value="TreeGrafter"/>
</dbReference>
<dbReference type="InterPro" id="IPR004604">
    <property type="entry name" value="DNA_recomb/repair_RecN"/>
</dbReference>
<feature type="coiled-coil region" evidence="10">
    <location>
        <begin position="166"/>
        <end position="230"/>
    </location>
</feature>
<dbReference type="Pfam" id="PF02463">
    <property type="entry name" value="SMC_N"/>
    <property type="match status" value="1"/>
</dbReference>
<evidence type="ECO:0000256" key="1">
    <source>
        <dbReference type="ARBA" id="ARBA00003618"/>
    </source>
</evidence>
<dbReference type="EMBL" id="LGTQ01000005">
    <property type="protein sequence ID" value="KPM49305.1"/>
    <property type="molecule type" value="Genomic_DNA"/>
</dbReference>
<name>A0A0P7C758_9BACT</name>
<dbReference type="GO" id="GO:0005524">
    <property type="term" value="F:ATP binding"/>
    <property type="evidence" value="ECO:0007669"/>
    <property type="project" value="UniProtKB-KW"/>
</dbReference>
<feature type="domain" description="RecF/RecN/SMC N-terminal" evidence="11">
    <location>
        <begin position="10"/>
        <end position="513"/>
    </location>
</feature>
<dbReference type="NCBIfam" id="TIGR00634">
    <property type="entry name" value="recN"/>
    <property type="match status" value="1"/>
</dbReference>
<evidence type="ECO:0000256" key="2">
    <source>
        <dbReference type="ARBA" id="ARBA00009441"/>
    </source>
</evidence>
<dbReference type="GO" id="GO:0009432">
    <property type="term" value="P:SOS response"/>
    <property type="evidence" value="ECO:0007669"/>
    <property type="project" value="TreeGrafter"/>
</dbReference>
<evidence type="ECO:0000256" key="6">
    <source>
        <dbReference type="ARBA" id="ARBA00022840"/>
    </source>
</evidence>
<keyword evidence="5 9" id="KW-0227">DNA damage</keyword>
<evidence type="ECO:0000313" key="12">
    <source>
        <dbReference type="EMBL" id="KPM49305.1"/>
    </source>
</evidence>
<dbReference type="PATRIC" id="fig|1605367.3.peg.1613"/>
<evidence type="ECO:0000256" key="8">
    <source>
        <dbReference type="ARBA" id="ARBA00033408"/>
    </source>
</evidence>
<dbReference type="CDD" id="cd03241">
    <property type="entry name" value="ABC_RecN"/>
    <property type="match status" value="2"/>
</dbReference>
<keyword evidence="10" id="KW-0175">Coiled coil</keyword>
<organism evidence="12 13">
    <name type="scientific">Jiulongibacter sediminis</name>
    <dbReference type="NCBI Taxonomy" id="1605367"/>
    <lineage>
        <taxon>Bacteria</taxon>
        <taxon>Pseudomonadati</taxon>
        <taxon>Bacteroidota</taxon>
        <taxon>Cytophagia</taxon>
        <taxon>Cytophagales</taxon>
        <taxon>Leadbetterellaceae</taxon>
        <taxon>Jiulongibacter</taxon>
    </lineage>
</organism>
<keyword evidence="6" id="KW-0067">ATP-binding</keyword>
<dbReference type="PIRSF" id="PIRSF003128">
    <property type="entry name" value="RecN"/>
    <property type="match status" value="1"/>
</dbReference>
<proteinExistence type="inferred from homology"/>
<evidence type="ECO:0000313" key="13">
    <source>
        <dbReference type="Proteomes" id="UP000050454"/>
    </source>
</evidence>
<reference evidence="12 13" key="1">
    <citation type="submission" date="2015-07" db="EMBL/GenBank/DDBJ databases">
        <title>The draft genome sequence of Leadbetterella sp. JN14-9.</title>
        <authorList>
            <person name="Liu Y."/>
            <person name="Du J."/>
            <person name="Shao Z."/>
        </authorList>
    </citation>
    <scope>NUCLEOTIDE SEQUENCE [LARGE SCALE GENOMIC DNA]</scope>
    <source>
        <strain evidence="12 13">JN14-9</strain>
    </source>
</reference>
<evidence type="ECO:0000256" key="9">
    <source>
        <dbReference type="PIRNR" id="PIRNR003128"/>
    </source>
</evidence>
<feature type="coiled-coil region" evidence="10">
    <location>
        <begin position="343"/>
        <end position="377"/>
    </location>
</feature>
<dbReference type="GO" id="GO:0006281">
    <property type="term" value="P:DNA repair"/>
    <property type="evidence" value="ECO:0007669"/>
    <property type="project" value="UniProtKB-KW"/>
</dbReference>
<dbReference type="SUPFAM" id="SSF52540">
    <property type="entry name" value="P-loop containing nucleoside triphosphate hydrolases"/>
    <property type="match status" value="2"/>
</dbReference>
<dbReference type="InterPro" id="IPR027417">
    <property type="entry name" value="P-loop_NTPase"/>
</dbReference>
<sequence>MHPVIKFLMLAHLQIKNYALIQQLEISPDAELNIITGETGAGKSIMLGALGLLMGKRADVKALFDQEKKCVVEGTFQIEDYKLQSLFESLGIDYENPCLIRREIAPNGKSRAFVNDSPVTLDILKHLADRLIDVHSQHDSIMLADSSYQLNLLDAYAESQNELSAFEKAYGVYAQSQNELKRLEAESKALQKEFDYNSFLLEELSEANLKAGEQEEAEEKLDVLENAEEVKLKLSQVSGIINHPEQSLISALQDAHVQLNSISKYSSAYSDLKKRLQSVQVELSDIADEVSIEEEKVEYDPEQIQVLKDRLDLIFRLQQKHQVQDIESLLTIQKELSVKVENVLDFDNKLNKLKKSLELATKELEEAGQNLREKREAISPQMQNKVVNLLKELGIPNAAFSVQLTEKEPAADGLDKAEFLFSANKGFELQSLKKVASGGEFSRLMLALKYILAEKAAMPTLIFDEVDTGISGEVAVKMGNLMREMSKNLQLIAITHLHQIAGKGTSHFFVYKADTSERTISSMKKLNQEERILEIAKMIGGNNPSESSIKSAIELMDAI</sequence>
<comment type="caution">
    <text evidence="12">The sequence shown here is derived from an EMBL/GenBank/DDBJ whole genome shotgun (WGS) entry which is preliminary data.</text>
</comment>
<evidence type="ECO:0000256" key="7">
    <source>
        <dbReference type="ARBA" id="ARBA00023204"/>
    </source>
</evidence>
<evidence type="ECO:0000256" key="10">
    <source>
        <dbReference type="SAM" id="Coils"/>
    </source>
</evidence>
<comment type="similarity">
    <text evidence="2 9">Belongs to the RecN family.</text>
</comment>
<dbReference type="InterPro" id="IPR003395">
    <property type="entry name" value="RecF/RecN/SMC_N"/>
</dbReference>
<protein>
    <recommendedName>
        <fullName evidence="3 9">DNA repair protein RecN</fullName>
    </recommendedName>
    <alternativeName>
        <fullName evidence="8 9">Recombination protein N</fullName>
    </alternativeName>
</protein>
<evidence type="ECO:0000259" key="11">
    <source>
        <dbReference type="Pfam" id="PF02463"/>
    </source>
</evidence>
<evidence type="ECO:0000256" key="5">
    <source>
        <dbReference type="ARBA" id="ARBA00022763"/>
    </source>
</evidence>
<evidence type="ECO:0000256" key="3">
    <source>
        <dbReference type="ARBA" id="ARBA00021315"/>
    </source>
</evidence>
<dbReference type="AlphaFoldDB" id="A0A0P7C758"/>
<dbReference type="STRING" id="1605367.AFM12_01385"/>
<dbReference type="PANTHER" id="PTHR11059">
    <property type="entry name" value="DNA REPAIR PROTEIN RECN"/>
    <property type="match status" value="1"/>
</dbReference>
<dbReference type="GO" id="GO:0006310">
    <property type="term" value="P:DNA recombination"/>
    <property type="evidence" value="ECO:0007669"/>
    <property type="project" value="InterPro"/>
</dbReference>
<keyword evidence="7 9" id="KW-0234">DNA repair</keyword>
<gene>
    <name evidence="12" type="ORF">AFM12_01385</name>
</gene>
<evidence type="ECO:0000256" key="4">
    <source>
        <dbReference type="ARBA" id="ARBA00022741"/>
    </source>
</evidence>
<keyword evidence="4" id="KW-0547">Nucleotide-binding</keyword>
<comment type="function">
    <text evidence="1 9">May be involved in recombinational repair of damaged DNA.</text>
</comment>
<accession>A0A0P7C758</accession>